<name>A0A5E4MSC3_9HEMI</name>
<feature type="non-terminal residue" evidence="2">
    <location>
        <position position="240"/>
    </location>
</feature>
<dbReference type="EMBL" id="CABPRJ010001090">
    <property type="protein sequence ID" value="VVC35182.1"/>
    <property type="molecule type" value="Genomic_DNA"/>
</dbReference>
<evidence type="ECO:0000256" key="1">
    <source>
        <dbReference type="SAM" id="SignalP"/>
    </source>
</evidence>
<feature type="signal peptide" evidence="1">
    <location>
        <begin position="1"/>
        <end position="20"/>
    </location>
</feature>
<keyword evidence="1" id="KW-0732">Signal</keyword>
<dbReference type="AlphaFoldDB" id="A0A5E4MSC3"/>
<evidence type="ECO:0000313" key="3">
    <source>
        <dbReference type="Proteomes" id="UP000325440"/>
    </source>
</evidence>
<gene>
    <name evidence="2" type="ORF">CINCED_3A004571</name>
</gene>
<dbReference type="Gene3D" id="2.40.10.10">
    <property type="entry name" value="Trypsin-like serine proteases"/>
    <property type="match status" value="1"/>
</dbReference>
<feature type="chain" id="PRO_5022979855" evidence="1">
    <location>
        <begin position="21"/>
        <end position="240"/>
    </location>
</feature>
<reference evidence="2 3" key="1">
    <citation type="submission" date="2019-08" db="EMBL/GenBank/DDBJ databases">
        <authorList>
            <person name="Alioto T."/>
            <person name="Alioto T."/>
            <person name="Gomez Garrido J."/>
        </authorList>
    </citation>
    <scope>NUCLEOTIDE SEQUENCE [LARGE SCALE GENOMIC DNA]</scope>
</reference>
<dbReference type="OrthoDB" id="7726766at2759"/>
<dbReference type="InterPro" id="IPR043504">
    <property type="entry name" value="Peptidase_S1_PA_chymotrypsin"/>
</dbReference>
<organism evidence="2 3">
    <name type="scientific">Cinara cedri</name>
    <dbReference type="NCBI Taxonomy" id="506608"/>
    <lineage>
        <taxon>Eukaryota</taxon>
        <taxon>Metazoa</taxon>
        <taxon>Ecdysozoa</taxon>
        <taxon>Arthropoda</taxon>
        <taxon>Hexapoda</taxon>
        <taxon>Insecta</taxon>
        <taxon>Pterygota</taxon>
        <taxon>Neoptera</taxon>
        <taxon>Paraneoptera</taxon>
        <taxon>Hemiptera</taxon>
        <taxon>Sternorrhyncha</taxon>
        <taxon>Aphidomorpha</taxon>
        <taxon>Aphidoidea</taxon>
        <taxon>Aphididae</taxon>
        <taxon>Lachninae</taxon>
        <taxon>Cinara</taxon>
    </lineage>
</organism>
<dbReference type="SUPFAM" id="SSF50494">
    <property type="entry name" value="Trypsin-like serine proteases"/>
    <property type="match status" value="1"/>
</dbReference>
<protein>
    <submittedName>
        <fullName evidence="2">Peptidase S1, PA clan</fullName>
    </submittedName>
</protein>
<sequence length="240" mass="27826">MNTWLYLMLIYSISITYTNLLDIEKIPPYFSTEHELPSEFYSAQETDLKDDKTNIPKHFFENEKYILQRLPDLAKDIAYAVTSDIATNVTPTWGELNNYITNLKKQIPNVNVSCSFKLDMVFYTINVKFNSILFGTKNYRFMVDRERIEDVVLSNLDMDTSNDELDNESDDEDYTTIPISSLGENVISITTEAEFVKLASDTHYFPYHVVIAVSIDEQDKWCQGVLIKSNWILTSRTCIK</sequence>
<dbReference type="Proteomes" id="UP000325440">
    <property type="component" value="Unassembled WGS sequence"/>
</dbReference>
<proteinExistence type="predicted"/>
<evidence type="ECO:0000313" key="2">
    <source>
        <dbReference type="EMBL" id="VVC35182.1"/>
    </source>
</evidence>
<keyword evidence="3" id="KW-1185">Reference proteome</keyword>
<accession>A0A5E4MSC3</accession>
<dbReference type="InterPro" id="IPR009003">
    <property type="entry name" value="Peptidase_S1_PA"/>
</dbReference>